<dbReference type="Gene3D" id="2.40.10.10">
    <property type="entry name" value="Trypsin-like serine proteases"/>
    <property type="match status" value="2"/>
</dbReference>
<evidence type="ECO:0000256" key="8">
    <source>
        <dbReference type="ARBA" id="ARBA00034120"/>
    </source>
</evidence>
<feature type="domain" description="Reverse transcriptase" evidence="10">
    <location>
        <begin position="1"/>
        <end position="214"/>
    </location>
</feature>
<dbReference type="CDD" id="cd03487">
    <property type="entry name" value="RT_Bac_retron_II"/>
    <property type="match status" value="1"/>
</dbReference>
<protein>
    <recommendedName>
        <fullName evidence="1">RNA-directed DNA polymerase</fullName>
        <ecNumber evidence="1">2.7.7.49</ecNumber>
    </recommendedName>
</protein>
<keyword evidence="5" id="KW-0460">Magnesium</keyword>
<dbReference type="InterPro" id="IPR009003">
    <property type="entry name" value="Peptidase_S1_PA"/>
</dbReference>
<evidence type="ECO:0000256" key="9">
    <source>
        <dbReference type="ARBA" id="ARBA00048173"/>
    </source>
</evidence>
<evidence type="ECO:0000256" key="3">
    <source>
        <dbReference type="ARBA" id="ARBA00022695"/>
    </source>
</evidence>
<evidence type="ECO:0000256" key="5">
    <source>
        <dbReference type="ARBA" id="ARBA00022842"/>
    </source>
</evidence>
<evidence type="ECO:0000256" key="6">
    <source>
        <dbReference type="ARBA" id="ARBA00022918"/>
    </source>
</evidence>
<dbReference type="InterPro" id="IPR043504">
    <property type="entry name" value="Peptidase_S1_PA_chymotrypsin"/>
</dbReference>
<evidence type="ECO:0000256" key="4">
    <source>
        <dbReference type="ARBA" id="ARBA00022723"/>
    </source>
</evidence>
<evidence type="ECO:0000313" key="11">
    <source>
        <dbReference type="EMBL" id="THG37103.1"/>
    </source>
</evidence>
<dbReference type="InterPro" id="IPR018114">
    <property type="entry name" value="TRYPSIN_HIS"/>
</dbReference>
<keyword evidence="6" id="KW-0695">RNA-directed DNA polymerase</keyword>
<reference evidence="11 12" key="1">
    <citation type="submission" date="2019-04" db="EMBL/GenBank/DDBJ databases">
        <title>Microbes associate with the intestines of laboratory mice.</title>
        <authorList>
            <person name="Navarre W."/>
            <person name="Wong E."/>
            <person name="Huang K.C."/>
            <person name="Tropini C."/>
            <person name="Ng K."/>
            <person name="Yu B."/>
        </authorList>
    </citation>
    <scope>NUCLEOTIDE SEQUENCE [LARGE SCALE GENOMIC DNA]</scope>
    <source>
        <strain evidence="11 12">NM83_B4-11</strain>
    </source>
</reference>
<keyword evidence="4" id="KW-0479">Metal-binding</keyword>
<keyword evidence="7" id="KW-0051">Antiviral defense</keyword>
<dbReference type="Pfam" id="PF00078">
    <property type="entry name" value="RVT_1"/>
    <property type="match status" value="1"/>
</dbReference>
<comment type="catalytic activity">
    <reaction evidence="9">
        <text>DNA(n) + a 2'-deoxyribonucleoside 5'-triphosphate = DNA(n+1) + diphosphate</text>
        <dbReference type="Rhea" id="RHEA:22508"/>
        <dbReference type="Rhea" id="RHEA-COMP:17339"/>
        <dbReference type="Rhea" id="RHEA-COMP:17340"/>
        <dbReference type="ChEBI" id="CHEBI:33019"/>
        <dbReference type="ChEBI" id="CHEBI:61560"/>
        <dbReference type="ChEBI" id="CHEBI:173112"/>
        <dbReference type="EC" id="2.7.7.49"/>
    </reaction>
</comment>
<accession>A0ABY2QGB8</accession>
<proteinExistence type="inferred from homology"/>
<dbReference type="InterPro" id="IPR000123">
    <property type="entry name" value="Reverse_transcriptase_msDNA"/>
</dbReference>
<dbReference type="Pfam" id="PF13365">
    <property type="entry name" value="Trypsin_2"/>
    <property type="match status" value="1"/>
</dbReference>
<dbReference type="PROSITE" id="PS50878">
    <property type="entry name" value="RT_POL"/>
    <property type="match status" value="1"/>
</dbReference>
<evidence type="ECO:0000313" key="12">
    <source>
        <dbReference type="Proteomes" id="UP000308038"/>
    </source>
</evidence>
<gene>
    <name evidence="11" type="ORF">E5988_16235</name>
</gene>
<evidence type="ECO:0000256" key="1">
    <source>
        <dbReference type="ARBA" id="ARBA00012493"/>
    </source>
</evidence>
<dbReference type="PRINTS" id="PR00866">
    <property type="entry name" value="RNADNAPOLMS"/>
</dbReference>
<keyword evidence="12" id="KW-1185">Reference proteome</keyword>
<dbReference type="EC" id="2.7.7.49" evidence="1"/>
<name>A0ABY2QGB8_9SPHN</name>
<dbReference type="EMBL" id="SSTI01000022">
    <property type="protein sequence ID" value="THG37103.1"/>
    <property type="molecule type" value="Genomic_DNA"/>
</dbReference>
<dbReference type="InterPro" id="IPR051083">
    <property type="entry name" value="GrpII_Intron_Splice-Mob/Def"/>
</dbReference>
<keyword evidence="3" id="KW-0548">Nucleotidyltransferase</keyword>
<dbReference type="InterPro" id="IPR000477">
    <property type="entry name" value="RT_dom"/>
</dbReference>
<dbReference type="PANTHER" id="PTHR34047:SF7">
    <property type="entry name" value="RNA-DIRECTED DNA POLYMERASE"/>
    <property type="match status" value="1"/>
</dbReference>
<keyword evidence="2" id="KW-0808">Transferase</keyword>
<dbReference type="PANTHER" id="PTHR34047">
    <property type="entry name" value="NUCLEAR INTRON MATURASE 1, MITOCHONDRIAL-RELATED"/>
    <property type="match status" value="1"/>
</dbReference>
<evidence type="ECO:0000256" key="7">
    <source>
        <dbReference type="ARBA" id="ARBA00023118"/>
    </source>
</evidence>
<dbReference type="InterPro" id="IPR043502">
    <property type="entry name" value="DNA/RNA_pol_sf"/>
</dbReference>
<comment type="similarity">
    <text evidence="8">Belongs to the bacterial reverse transcriptase family.</text>
</comment>
<comment type="caution">
    <text evidence="11">The sequence shown here is derived from an EMBL/GenBank/DDBJ whole genome shotgun (WGS) entry which is preliminary data.</text>
</comment>
<evidence type="ECO:0000259" key="10">
    <source>
        <dbReference type="PROSITE" id="PS50878"/>
    </source>
</evidence>
<evidence type="ECO:0000256" key="2">
    <source>
        <dbReference type="ARBA" id="ARBA00022679"/>
    </source>
</evidence>
<sequence length="478" mass="52490">MYHQFEIAKGGGKSRLITAPDQRLSILQSKLRPLLNTLYRVRNPVHGFVPARSVKSNAEAHGRRRFIVNLDLQHFFPTITENRVRGVLEALGVDQRVAEIIARLCCFESHLPQGASTSPVLSNMICYRLDTDLLRLAKTGRAIYTRYADDITFSSNQPPAPLFDGALPTVGRFSPELLASALRDAFQTNGFILHPDKAHYADRNSRRMVTGVKINDGLNVDRRYIRRIRALLHSIETLGLADAQSKFAGLGGRGALAAHLRGKIAYISHLKGATDPVVRALAQRYNKSFGATPITLVPTPQERRDRSVWVVDHIDQYGSAFFLKGVGLVTAAHCVKGLSEVEILHPSKHTTTFSAKVLKRHDHRDLALLDTSTIPATEYFELDLATTPPLVGDPVTAVGYPNWAPGDRLNHRPGVVSLITPQAGVRKIEVSQMLTQGMSGGPILDANAGVVGIIHKGGPGEGRQLAIHLSVLQEWLKE</sequence>
<organism evidence="11 12">
    <name type="scientific">Sphingomonas olei</name>
    <dbReference type="NCBI Taxonomy" id="1886787"/>
    <lineage>
        <taxon>Bacteria</taxon>
        <taxon>Pseudomonadati</taxon>
        <taxon>Pseudomonadota</taxon>
        <taxon>Alphaproteobacteria</taxon>
        <taxon>Sphingomonadales</taxon>
        <taxon>Sphingomonadaceae</taxon>
        <taxon>Sphingomonas</taxon>
    </lineage>
</organism>
<dbReference type="Proteomes" id="UP000308038">
    <property type="component" value="Unassembled WGS sequence"/>
</dbReference>
<dbReference type="PROSITE" id="PS00134">
    <property type="entry name" value="TRYPSIN_HIS"/>
    <property type="match status" value="1"/>
</dbReference>
<dbReference type="SUPFAM" id="SSF50494">
    <property type="entry name" value="Trypsin-like serine proteases"/>
    <property type="match status" value="1"/>
</dbReference>
<dbReference type="SUPFAM" id="SSF56672">
    <property type="entry name" value="DNA/RNA polymerases"/>
    <property type="match status" value="1"/>
</dbReference>